<name>W7HJ15_9PEZI</name>
<comment type="subcellular location">
    <subcellularLocation>
        <location evidence="1">Membrane</location>
        <topology evidence="1">Multi-pass membrane protein</topology>
    </subcellularLocation>
</comment>
<sequence>MSRFVVSFADLTLVETPEAPSTSVWAGFWPLSGTLPSPSWIGLAIDQRKYCETAPPCVPSEQLLLDRSSGIAATRALVQKRVIVMDVCKPEDGDMSFDITSSDLSVHIALLPLLHKPKDAPIPMELVLILFRRSVDSWKQSKEAFLEHVTTLQSYIYDNRAQKAMIDTIMSSLKLVHSLGTVAEHNIITLNKFLEQNEKAIDGNISAFWSFESSAPTLRQTLPEMAHELEKVMKFFTATYAETKEWDKELRGMMQMVFSIVSIDEAYRSREQTQSLRRLSWITFIFLPLLFAASLFGMNIDILEDNPSWTWYPVEISEGTPFKSA</sequence>
<keyword evidence="7" id="KW-1185">Reference proteome</keyword>
<dbReference type="Gene3D" id="1.20.58.340">
    <property type="entry name" value="Magnesium transport protein CorA, transmembrane region"/>
    <property type="match status" value="1"/>
</dbReference>
<dbReference type="Proteomes" id="UP000024837">
    <property type="component" value="Unassembled WGS sequence"/>
</dbReference>
<organism evidence="6 7">
    <name type="scientific">Drechslerella stenobrocha 248</name>
    <dbReference type="NCBI Taxonomy" id="1043628"/>
    <lineage>
        <taxon>Eukaryota</taxon>
        <taxon>Fungi</taxon>
        <taxon>Dikarya</taxon>
        <taxon>Ascomycota</taxon>
        <taxon>Pezizomycotina</taxon>
        <taxon>Orbiliomycetes</taxon>
        <taxon>Orbiliales</taxon>
        <taxon>Orbiliaceae</taxon>
        <taxon>Drechslerella</taxon>
    </lineage>
</organism>
<evidence type="ECO:0000256" key="1">
    <source>
        <dbReference type="ARBA" id="ARBA00004141"/>
    </source>
</evidence>
<dbReference type="SUPFAM" id="SSF144083">
    <property type="entry name" value="Magnesium transport protein CorA, transmembrane region"/>
    <property type="match status" value="1"/>
</dbReference>
<dbReference type="OrthoDB" id="5428055at2759"/>
<dbReference type="GO" id="GO:0046873">
    <property type="term" value="F:metal ion transmembrane transporter activity"/>
    <property type="evidence" value="ECO:0007669"/>
    <property type="project" value="InterPro"/>
</dbReference>
<dbReference type="HOGENOM" id="CLU_061828_0_0_1"/>
<evidence type="ECO:0000256" key="5">
    <source>
        <dbReference type="SAM" id="Phobius"/>
    </source>
</evidence>
<reference evidence="6 7" key="1">
    <citation type="submission" date="2013-05" db="EMBL/GenBank/DDBJ databases">
        <title>Drechslerella stenobrocha genome reveals carnivorous origination and mechanical trapping mechanism of predatory fungi.</title>
        <authorList>
            <person name="Liu X."/>
            <person name="Zhang W."/>
            <person name="Liu K."/>
        </authorList>
    </citation>
    <scope>NUCLEOTIDE SEQUENCE [LARGE SCALE GENOMIC DNA]</scope>
    <source>
        <strain evidence="6 7">248</strain>
    </source>
</reference>
<dbReference type="Pfam" id="PF01544">
    <property type="entry name" value="CorA"/>
    <property type="match status" value="1"/>
</dbReference>
<protein>
    <submittedName>
        <fullName evidence="6">Uncharacterized protein</fullName>
    </submittedName>
</protein>
<evidence type="ECO:0000256" key="3">
    <source>
        <dbReference type="ARBA" id="ARBA00022989"/>
    </source>
</evidence>
<dbReference type="InterPro" id="IPR002523">
    <property type="entry name" value="MgTranspt_CorA/ZnTranspt_ZntB"/>
</dbReference>
<evidence type="ECO:0000313" key="7">
    <source>
        <dbReference type="Proteomes" id="UP000024837"/>
    </source>
</evidence>
<keyword evidence="3 5" id="KW-1133">Transmembrane helix</keyword>
<evidence type="ECO:0000313" key="6">
    <source>
        <dbReference type="EMBL" id="EWC43946.1"/>
    </source>
</evidence>
<keyword evidence="2 5" id="KW-0812">Transmembrane</keyword>
<feature type="transmembrane region" description="Helical" evidence="5">
    <location>
        <begin position="279"/>
        <end position="300"/>
    </location>
</feature>
<proteinExistence type="predicted"/>
<dbReference type="EMBL" id="KI966448">
    <property type="protein sequence ID" value="EWC43946.1"/>
    <property type="molecule type" value="Genomic_DNA"/>
</dbReference>
<dbReference type="GO" id="GO:0016020">
    <property type="term" value="C:membrane"/>
    <property type="evidence" value="ECO:0007669"/>
    <property type="project" value="UniProtKB-SubCell"/>
</dbReference>
<dbReference type="AlphaFoldDB" id="W7HJ15"/>
<accession>W7HJ15</accession>
<gene>
    <name evidence="6" type="ORF">DRE_01298</name>
</gene>
<dbReference type="InterPro" id="IPR045863">
    <property type="entry name" value="CorA_TM1_TM2"/>
</dbReference>
<evidence type="ECO:0000256" key="2">
    <source>
        <dbReference type="ARBA" id="ARBA00022692"/>
    </source>
</evidence>
<evidence type="ECO:0000256" key="4">
    <source>
        <dbReference type="ARBA" id="ARBA00023136"/>
    </source>
</evidence>
<keyword evidence="4 5" id="KW-0472">Membrane</keyword>